<proteinExistence type="predicted"/>
<reference evidence="3" key="1">
    <citation type="journal article" date="2020" name="mSystems">
        <title>Genome- and Community-Level Interaction Insights into Carbon Utilization and Element Cycling Functions of Hydrothermarchaeota in Hydrothermal Sediment.</title>
        <authorList>
            <person name="Zhou Z."/>
            <person name="Liu Y."/>
            <person name="Xu W."/>
            <person name="Pan J."/>
            <person name="Luo Z.H."/>
            <person name="Li M."/>
        </authorList>
    </citation>
    <scope>NUCLEOTIDE SEQUENCE [LARGE SCALE GENOMIC DNA]</scope>
    <source>
        <strain evidence="3">HyVt-538</strain>
    </source>
</reference>
<dbReference type="InterPro" id="IPR003609">
    <property type="entry name" value="Pan_app"/>
</dbReference>
<feature type="domain" description="Apple" evidence="2">
    <location>
        <begin position="16"/>
        <end position="58"/>
    </location>
</feature>
<sequence length="360" mass="38772">LVTAPAGAAEINTYRAGAAYLKTPAQSYQQCEAQCRGDAACRGWNFIRPNPSAQSGICEFNARFARPVTSPISVSGEVHTEVDTLMSRAVPGQGHTIRVGTPVMPKPQTRRIVRRQPVAPARPIVKANVQRRIPARVQDRVQDSVQTGTPATKPVNPHKPRIYGGPIASPPPAGTLPPQAHMTMAEREQAVTRLSREQVTRRQILAAQRRAIQGQTIQRQTIQRQPIHRQARPGQEVYRRPAPDMAPQAGGQIQAALPQTSAPQTGRPQDTSMQARQMTAMSQRIAPPQNRQTVPVRGGTVPSLYGNLNDDLTTGMTPVPRPETAPDNPADPDAPISTVHPAPVTPVRSTPLVPSALAGG</sequence>
<accession>A0A7V5NXV1</accession>
<feature type="compositionally biased region" description="Low complexity" evidence="1">
    <location>
        <begin position="325"/>
        <end position="335"/>
    </location>
</feature>
<gene>
    <name evidence="3" type="ORF">ENK01_04270</name>
</gene>
<dbReference type="Pfam" id="PF14295">
    <property type="entry name" value="PAN_4"/>
    <property type="match status" value="1"/>
</dbReference>
<feature type="compositionally biased region" description="Polar residues" evidence="1">
    <location>
        <begin position="257"/>
        <end position="282"/>
    </location>
</feature>
<organism evidence="3">
    <name type="scientific">Hellea balneolensis</name>
    <dbReference type="NCBI Taxonomy" id="287478"/>
    <lineage>
        <taxon>Bacteria</taxon>
        <taxon>Pseudomonadati</taxon>
        <taxon>Pseudomonadota</taxon>
        <taxon>Alphaproteobacteria</taxon>
        <taxon>Maricaulales</taxon>
        <taxon>Robiginitomaculaceae</taxon>
        <taxon>Hellea</taxon>
    </lineage>
</organism>
<dbReference type="AlphaFoldDB" id="A0A7V5NXV1"/>
<protein>
    <recommendedName>
        <fullName evidence="2">Apple domain-containing protein</fullName>
    </recommendedName>
</protein>
<evidence type="ECO:0000259" key="2">
    <source>
        <dbReference type="Pfam" id="PF14295"/>
    </source>
</evidence>
<evidence type="ECO:0000313" key="3">
    <source>
        <dbReference type="EMBL" id="HHI89150.1"/>
    </source>
</evidence>
<dbReference type="Proteomes" id="UP000885806">
    <property type="component" value="Unassembled WGS sequence"/>
</dbReference>
<dbReference type="EMBL" id="DROP01000287">
    <property type="protein sequence ID" value="HHI89150.1"/>
    <property type="molecule type" value="Genomic_DNA"/>
</dbReference>
<name>A0A7V5NXV1_9PROT</name>
<feature type="region of interest" description="Disordered" evidence="1">
    <location>
        <begin position="217"/>
        <end position="360"/>
    </location>
</feature>
<feature type="non-terminal residue" evidence="3">
    <location>
        <position position="1"/>
    </location>
</feature>
<dbReference type="Gene3D" id="3.50.4.10">
    <property type="entry name" value="Hepatocyte Growth Factor"/>
    <property type="match status" value="1"/>
</dbReference>
<evidence type="ECO:0000256" key="1">
    <source>
        <dbReference type="SAM" id="MobiDB-lite"/>
    </source>
</evidence>
<comment type="caution">
    <text evidence="3">The sequence shown here is derived from an EMBL/GenBank/DDBJ whole genome shotgun (WGS) entry which is preliminary data.</text>
</comment>
<feature type="region of interest" description="Disordered" evidence="1">
    <location>
        <begin position="139"/>
        <end position="174"/>
    </location>
</feature>